<organism evidence="3 4">
    <name type="scientific">Kribbella sancticallisti</name>
    <dbReference type="NCBI Taxonomy" id="460087"/>
    <lineage>
        <taxon>Bacteria</taxon>
        <taxon>Bacillati</taxon>
        <taxon>Actinomycetota</taxon>
        <taxon>Actinomycetes</taxon>
        <taxon>Propionibacteriales</taxon>
        <taxon>Kribbellaceae</taxon>
        <taxon>Kribbella</taxon>
    </lineage>
</organism>
<keyword evidence="2" id="KW-0472">Membrane</keyword>
<evidence type="ECO:0000256" key="1">
    <source>
        <dbReference type="SAM" id="MobiDB-lite"/>
    </source>
</evidence>
<keyword evidence="2" id="KW-1133">Transmembrane helix</keyword>
<keyword evidence="2" id="KW-0812">Transmembrane</keyword>
<reference evidence="3 4" key="1">
    <citation type="journal article" date="2019" name="Int. J. Syst. Evol. Microbiol.">
        <title>The Global Catalogue of Microorganisms (GCM) 10K type strain sequencing project: providing services to taxonomists for standard genome sequencing and annotation.</title>
        <authorList>
            <consortium name="The Broad Institute Genomics Platform"/>
            <consortium name="The Broad Institute Genome Sequencing Center for Infectious Disease"/>
            <person name="Wu L."/>
            <person name="Ma J."/>
        </authorList>
    </citation>
    <scope>NUCLEOTIDE SEQUENCE [LARGE SCALE GENOMIC DNA]</scope>
    <source>
        <strain evidence="3 4">JCM 14969</strain>
    </source>
</reference>
<keyword evidence="4" id="KW-1185">Reference proteome</keyword>
<dbReference type="EMBL" id="BAAAOS010000055">
    <property type="protein sequence ID" value="GAA1606041.1"/>
    <property type="molecule type" value="Genomic_DNA"/>
</dbReference>
<proteinExistence type="predicted"/>
<feature type="region of interest" description="Disordered" evidence="1">
    <location>
        <begin position="88"/>
        <end position="110"/>
    </location>
</feature>
<dbReference type="Proteomes" id="UP001500393">
    <property type="component" value="Unassembled WGS sequence"/>
</dbReference>
<evidence type="ECO:0000313" key="3">
    <source>
        <dbReference type="EMBL" id="GAA1606041.1"/>
    </source>
</evidence>
<feature type="compositionally biased region" description="Low complexity" evidence="1">
    <location>
        <begin position="50"/>
        <end position="64"/>
    </location>
</feature>
<feature type="transmembrane region" description="Helical" evidence="2">
    <location>
        <begin position="121"/>
        <end position="143"/>
    </location>
</feature>
<gene>
    <name evidence="3" type="ORF">GCM10009789_70280</name>
</gene>
<protein>
    <submittedName>
        <fullName evidence="3">Uncharacterized protein</fullName>
    </submittedName>
</protein>
<comment type="caution">
    <text evidence="3">The sequence shown here is derived from an EMBL/GenBank/DDBJ whole genome shotgun (WGS) entry which is preliminary data.</text>
</comment>
<evidence type="ECO:0000313" key="4">
    <source>
        <dbReference type="Proteomes" id="UP001500393"/>
    </source>
</evidence>
<feature type="region of interest" description="Disordered" evidence="1">
    <location>
        <begin position="1"/>
        <end position="76"/>
    </location>
</feature>
<name>A0ABN2EFY2_9ACTN</name>
<feature type="compositionally biased region" description="Low complexity" evidence="1">
    <location>
        <begin position="21"/>
        <end position="35"/>
    </location>
</feature>
<feature type="compositionally biased region" description="Low complexity" evidence="1">
    <location>
        <begin position="1"/>
        <end position="13"/>
    </location>
</feature>
<evidence type="ECO:0000256" key="2">
    <source>
        <dbReference type="SAM" id="Phobius"/>
    </source>
</evidence>
<sequence length="352" mass="36632">MPPVGQPQQQVAGGRPGAPGYGQQPSQQSGPSEAPQHARSGAEPHGQRPAEYGQAGAAEYGLAGSEQHGQRPAEYGQQAEQYGRVGDGEQAAEYGPGGDGTEGYGRVASPRVEDGGRRARLVGAVGVVVAALVVAGLSVNWIWDAADAVTPVDLPAANSTPMVTLTPSVKPTAPPPPEGKVVGPNIVAFNNDTMPLMGSAWSTNSENTGLYGGAATWLTVHKNYDGKTASWGNYVSFGGLNKGIAFTNTPAGLKAAAVASGEQALTRLYDDKIKPTVVRHRPITVGRHRGHEITARVPVKVPLLKETYSTILIAVIDRGDGTAVVSIGDVAGSTPQWIAVWRQKVQEIKITS</sequence>
<accession>A0ABN2EFY2</accession>